<dbReference type="Proteomes" id="UP000255421">
    <property type="component" value="Unassembled WGS sequence"/>
</dbReference>
<evidence type="ECO:0000259" key="2">
    <source>
        <dbReference type="PROSITE" id="PS51385"/>
    </source>
</evidence>
<name>A0A370IFV5_9EURY</name>
<dbReference type="GO" id="GO:0052856">
    <property type="term" value="F:NAD(P)HX epimerase activity"/>
    <property type="evidence" value="ECO:0007669"/>
    <property type="project" value="UniProtKB-UniRule"/>
</dbReference>
<keyword evidence="1 3" id="KW-0413">Isomerase</keyword>
<proteinExistence type="inferred from homology"/>
<dbReference type="Pfam" id="PF03853">
    <property type="entry name" value="YjeF_N"/>
    <property type="match status" value="1"/>
</dbReference>
<dbReference type="InterPro" id="IPR004443">
    <property type="entry name" value="YjeF_N_dom"/>
</dbReference>
<feature type="binding site" evidence="1">
    <location>
        <position position="145"/>
    </location>
    <ligand>
        <name>(6S)-NADPHX</name>
        <dbReference type="ChEBI" id="CHEBI:64076"/>
    </ligand>
</feature>
<dbReference type="GO" id="GO:0031087">
    <property type="term" value="P:deadenylation-independent decapping of nuclear-transcribed mRNA"/>
    <property type="evidence" value="ECO:0007669"/>
    <property type="project" value="TreeGrafter"/>
</dbReference>
<dbReference type="PROSITE" id="PS51385">
    <property type="entry name" value="YJEF_N"/>
    <property type="match status" value="1"/>
</dbReference>
<comment type="caution">
    <text evidence="1">Lacks conserved residue(s) required for the propagation of feature annotation.</text>
</comment>
<keyword evidence="1" id="KW-0479">Metal-binding</keyword>
<keyword evidence="1" id="KW-0547">Nucleotide-binding</keyword>
<feature type="domain" description="YjeF N-terminal" evidence="2">
    <location>
        <begin position="1"/>
        <end position="197"/>
    </location>
</feature>
<keyword evidence="1" id="KW-0521">NADP</keyword>
<dbReference type="GO" id="GO:0046872">
    <property type="term" value="F:metal ion binding"/>
    <property type="evidence" value="ECO:0007669"/>
    <property type="project" value="UniProtKB-KW"/>
</dbReference>
<comment type="catalytic activity">
    <reaction evidence="1">
        <text>(6R)-NADPHX = (6S)-NADPHX</text>
        <dbReference type="Rhea" id="RHEA:32227"/>
        <dbReference type="ChEBI" id="CHEBI:64076"/>
        <dbReference type="ChEBI" id="CHEBI:64077"/>
        <dbReference type="EC" id="5.1.99.6"/>
    </reaction>
</comment>
<organism evidence="3 4">
    <name type="scientific">Halopelagius longus</name>
    <dbReference type="NCBI Taxonomy" id="1236180"/>
    <lineage>
        <taxon>Archaea</taxon>
        <taxon>Methanobacteriati</taxon>
        <taxon>Methanobacteriota</taxon>
        <taxon>Stenosarchaea group</taxon>
        <taxon>Halobacteria</taxon>
        <taxon>Halobacteriales</taxon>
        <taxon>Haloferacaceae</taxon>
    </lineage>
</organism>
<dbReference type="InterPro" id="IPR036652">
    <property type="entry name" value="YjeF_N_dom_sf"/>
</dbReference>
<dbReference type="EC" id="5.1.99.6" evidence="1"/>
<evidence type="ECO:0000313" key="3">
    <source>
        <dbReference type="EMBL" id="RDI69596.1"/>
    </source>
</evidence>
<feature type="binding site" evidence="1">
    <location>
        <position position="113"/>
    </location>
    <ligand>
        <name>K(+)</name>
        <dbReference type="ChEBI" id="CHEBI:29103"/>
    </ligand>
</feature>
<feature type="binding site" evidence="1">
    <location>
        <position position="148"/>
    </location>
    <ligand>
        <name>K(+)</name>
        <dbReference type="ChEBI" id="CHEBI:29103"/>
    </ligand>
</feature>
<reference evidence="3 4" key="1">
    <citation type="submission" date="2018-07" db="EMBL/GenBank/DDBJ databases">
        <title>Genome sequence of extremly halophilic archaeon Halopelagius longus strain BC12-B1.</title>
        <authorList>
            <person name="Zhang X."/>
        </authorList>
    </citation>
    <scope>NUCLEOTIDE SEQUENCE [LARGE SCALE GENOMIC DNA]</scope>
    <source>
        <strain evidence="3 4">BC12-B1</strain>
    </source>
</reference>
<feature type="binding site" evidence="1">
    <location>
        <begin position="117"/>
        <end position="123"/>
    </location>
    <ligand>
        <name>(6S)-NADPHX</name>
        <dbReference type="ChEBI" id="CHEBI:64076"/>
    </ligand>
</feature>
<feature type="binding site" evidence="1">
    <location>
        <position position="48"/>
    </location>
    <ligand>
        <name>K(+)</name>
        <dbReference type="ChEBI" id="CHEBI:29103"/>
    </ligand>
</feature>
<keyword evidence="1" id="KW-0520">NAD</keyword>
<dbReference type="GO" id="GO:0033962">
    <property type="term" value="P:P-body assembly"/>
    <property type="evidence" value="ECO:0007669"/>
    <property type="project" value="TreeGrafter"/>
</dbReference>
<gene>
    <name evidence="1" type="primary">nnrE</name>
    <name evidence="3" type="ORF">DWB78_18730</name>
</gene>
<comment type="similarity">
    <text evidence="1">Belongs to the NnrE/AIBP family.</text>
</comment>
<comment type="catalytic activity">
    <reaction evidence="1">
        <text>(6R)-NADHX = (6S)-NADHX</text>
        <dbReference type="Rhea" id="RHEA:32215"/>
        <dbReference type="ChEBI" id="CHEBI:64074"/>
        <dbReference type="ChEBI" id="CHEBI:64075"/>
        <dbReference type="EC" id="5.1.99.6"/>
    </reaction>
</comment>
<keyword evidence="1" id="KW-0630">Potassium</keyword>
<protein>
    <recommendedName>
        <fullName evidence="1">NAD(P)H-hydrate epimerase</fullName>
        <ecNumber evidence="1">5.1.99.6</ecNumber>
    </recommendedName>
    <alternativeName>
        <fullName evidence="1">NAD(P)HX epimerase</fullName>
    </alternativeName>
</protein>
<dbReference type="GO" id="GO:0000932">
    <property type="term" value="C:P-body"/>
    <property type="evidence" value="ECO:0007669"/>
    <property type="project" value="TreeGrafter"/>
</dbReference>
<feature type="binding site" evidence="1">
    <location>
        <begin position="47"/>
        <end position="51"/>
    </location>
    <ligand>
        <name>(6S)-NADPHX</name>
        <dbReference type="ChEBI" id="CHEBI:64076"/>
    </ligand>
</feature>
<dbReference type="PANTHER" id="PTHR13612">
    <property type="entry name" value="ENHANCER OF MRNA-DECAPPING PROTEIN 3"/>
    <property type="match status" value="1"/>
</dbReference>
<comment type="function">
    <text evidence="1">Catalyzes the epimerization of the S- and R-forms of NAD(P)HX, a damaged form of NAD(P)H that is a result of enzymatic or heat-dependent hydration. This is a prerequisite for the S-specific NAD(P)H-hydrate dehydratase to allow the repair of both epimers of NAD(P)HX.</text>
</comment>
<dbReference type="PANTHER" id="PTHR13612:SF0">
    <property type="entry name" value="ENHANCER OF MRNA-DECAPPING PROTEIN 3"/>
    <property type="match status" value="1"/>
</dbReference>
<comment type="caution">
    <text evidence="3">The sequence shown here is derived from an EMBL/GenBank/DDBJ whole genome shotgun (WGS) entry which is preliminary data.</text>
</comment>
<dbReference type="SUPFAM" id="SSF64153">
    <property type="entry name" value="YjeF N-terminal domain-like"/>
    <property type="match status" value="1"/>
</dbReference>
<dbReference type="EMBL" id="QQST01000005">
    <property type="protein sequence ID" value="RDI69596.1"/>
    <property type="molecule type" value="Genomic_DNA"/>
</dbReference>
<dbReference type="GO" id="GO:0003729">
    <property type="term" value="F:mRNA binding"/>
    <property type="evidence" value="ECO:0007669"/>
    <property type="project" value="TreeGrafter"/>
</dbReference>
<sequence>MRDVDRVTVEEVGLQLLSMMENAGRNLAGQVLRRNAENVVIYAGNGGNGGGGLVAARHLSNRDIDVSVVLDRDSSDLDGVAATQHEVVDAMNVAVTRDPAELDAFDAADVAVDALVGYGLSGSLRGEAAELVPAVESAETVVSLDVPSGLDASTGETPGPAVTPDTVVTLALPKTGLKILDATIVLADIAIPPVVYQRLDIPYRHPFAGEYCVELRGG</sequence>
<dbReference type="NCBIfam" id="TIGR00197">
    <property type="entry name" value="yjeF_nterm"/>
    <property type="match status" value="1"/>
</dbReference>
<comment type="cofactor">
    <cofactor evidence="1">
        <name>K(+)</name>
        <dbReference type="ChEBI" id="CHEBI:29103"/>
    </cofactor>
    <text evidence="1">Binds 1 potassium ion per subunit.</text>
</comment>
<dbReference type="Gene3D" id="3.40.50.10260">
    <property type="entry name" value="YjeF N-terminal domain"/>
    <property type="match status" value="1"/>
</dbReference>
<keyword evidence="4" id="KW-1185">Reference proteome</keyword>
<dbReference type="GO" id="GO:0000166">
    <property type="term" value="F:nucleotide binding"/>
    <property type="evidence" value="ECO:0007669"/>
    <property type="project" value="UniProtKB-KW"/>
</dbReference>
<dbReference type="HAMAP" id="MF_01966">
    <property type="entry name" value="NADHX_epimerase"/>
    <property type="match status" value="1"/>
</dbReference>
<evidence type="ECO:0000256" key="1">
    <source>
        <dbReference type="HAMAP-Rule" id="MF_01966"/>
    </source>
</evidence>
<dbReference type="AlphaFoldDB" id="A0A370IFV5"/>
<evidence type="ECO:0000313" key="4">
    <source>
        <dbReference type="Proteomes" id="UP000255421"/>
    </source>
</evidence>
<accession>A0A370IFV5</accession>